<evidence type="ECO:0000256" key="5">
    <source>
        <dbReference type="ARBA" id="ARBA00025466"/>
    </source>
</evidence>
<name>A0A0T6BC98_9SCAR</name>
<evidence type="ECO:0000313" key="9">
    <source>
        <dbReference type="Proteomes" id="UP000051574"/>
    </source>
</evidence>
<proteinExistence type="predicted"/>
<dbReference type="OrthoDB" id="6752756at2759"/>
<dbReference type="AlphaFoldDB" id="A0A0T6BC98"/>
<evidence type="ECO:0000256" key="1">
    <source>
        <dbReference type="ARBA" id="ARBA00011764"/>
    </source>
</evidence>
<keyword evidence="3" id="KW-0805">Transcription regulation</keyword>
<gene>
    <name evidence="8" type="ORF">AMK59_2990</name>
</gene>
<feature type="coiled-coil region" evidence="6">
    <location>
        <begin position="126"/>
        <end position="162"/>
    </location>
</feature>
<dbReference type="Proteomes" id="UP000051574">
    <property type="component" value="Unassembled WGS sequence"/>
</dbReference>
<comment type="caution">
    <text evidence="8">The sequence shown here is derived from an EMBL/GenBank/DDBJ whole genome shotgun (WGS) entry which is preliminary data.</text>
</comment>
<evidence type="ECO:0000256" key="3">
    <source>
        <dbReference type="ARBA" id="ARBA00023015"/>
    </source>
</evidence>
<dbReference type="InterPro" id="IPR028002">
    <property type="entry name" value="Myb_DNA-bind_5"/>
</dbReference>
<accession>A0A0T6BC98</accession>
<evidence type="ECO:0000313" key="8">
    <source>
        <dbReference type="EMBL" id="KRT84929.1"/>
    </source>
</evidence>
<keyword evidence="9" id="KW-1185">Reference proteome</keyword>
<sequence length="171" mass="19975">LTQLIERFDILKSKSMDGTTISRKNEAWHRIACLFNAHQETKVKRTPRQLKKLWNNMKHRKQIELRLKKHMEDLGEIDASEVKIEETPIVEFFDVGDGYRDQESILVQKLDEYTQQHQRELNAIRLNVAKEGLLKAKAETEKAQAEARKAAAEEELAVLKLKKFKETEFSS</sequence>
<reference evidence="8 9" key="1">
    <citation type="submission" date="2015-09" db="EMBL/GenBank/DDBJ databases">
        <title>Draft genome of the scarab beetle Oryctes borbonicus.</title>
        <authorList>
            <person name="Meyer J.M."/>
            <person name="Markov G.V."/>
            <person name="Baskaran P."/>
            <person name="Herrmann M."/>
            <person name="Sommer R.J."/>
            <person name="Roedelsperger C."/>
        </authorList>
    </citation>
    <scope>NUCLEOTIDE SEQUENCE [LARGE SCALE GENOMIC DNA]</scope>
    <source>
        <strain evidence="8">OB123</strain>
        <tissue evidence="8">Whole animal</tissue>
    </source>
</reference>
<evidence type="ECO:0000256" key="6">
    <source>
        <dbReference type="SAM" id="Coils"/>
    </source>
</evidence>
<evidence type="ECO:0000256" key="4">
    <source>
        <dbReference type="ARBA" id="ARBA00023163"/>
    </source>
</evidence>
<keyword evidence="4" id="KW-0804">Transcription</keyword>
<comment type="function">
    <text evidence="5">Involved in transvection phenomena (= synapsis-dependent gene expression), where the synaptic pairing of chromosomes carrying genes with which zeste interacts influences the expression of these genes. Zeste binds to DNA and stimulates transcription from a nearby promoter.</text>
</comment>
<dbReference type="Pfam" id="PF13873">
    <property type="entry name" value="Myb_DNA-bind_5"/>
    <property type="match status" value="1"/>
</dbReference>
<dbReference type="EMBL" id="LJIG01002011">
    <property type="protein sequence ID" value="KRT84929.1"/>
    <property type="molecule type" value="Genomic_DNA"/>
</dbReference>
<protein>
    <recommendedName>
        <fullName evidence="2">Regulatory protein zeste</fullName>
    </recommendedName>
</protein>
<feature type="non-terminal residue" evidence="8">
    <location>
        <position position="1"/>
    </location>
</feature>
<comment type="subunit">
    <text evidence="1">Self-associates forming complexes of several hundred monomers.</text>
</comment>
<evidence type="ECO:0000256" key="2">
    <source>
        <dbReference type="ARBA" id="ARBA00016807"/>
    </source>
</evidence>
<keyword evidence="6" id="KW-0175">Coiled coil</keyword>
<feature type="domain" description="Myb/SANT-like DNA-binding" evidence="7">
    <location>
        <begin position="6"/>
        <end position="61"/>
    </location>
</feature>
<evidence type="ECO:0000259" key="7">
    <source>
        <dbReference type="Pfam" id="PF13873"/>
    </source>
</evidence>
<organism evidence="8 9">
    <name type="scientific">Oryctes borbonicus</name>
    <dbReference type="NCBI Taxonomy" id="1629725"/>
    <lineage>
        <taxon>Eukaryota</taxon>
        <taxon>Metazoa</taxon>
        <taxon>Ecdysozoa</taxon>
        <taxon>Arthropoda</taxon>
        <taxon>Hexapoda</taxon>
        <taxon>Insecta</taxon>
        <taxon>Pterygota</taxon>
        <taxon>Neoptera</taxon>
        <taxon>Endopterygota</taxon>
        <taxon>Coleoptera</taxon>
        <taxon>Polyphaga</taxon>
        <taxon>Scarabaeiformia</taxon>
        <taxon>Scarabaeidae</taxon>
        <taxon>Dynastinae</taxon>
        <taxon>Oryctes</taxon>
    </lineage>
</organism>